<organism evidence="1 2">
    <name type="scientific">Geofilum rubicundum JCM 15548</name>
    <dbReference type="NCBI Taxonomy" id="1236989"/>
    <lineage>
        <taxon>Bacteria</taxon>
        <taxon>Pseudomonadati</taxon>
        <taxon>Bacteroidota</taxon>
        <taxon>Bacteroidia</taxon>
        <taxon>Marinilabiliales</taxon>
        <taxon>Marinilabiliaceae</taxon>
        <taxon>Geofilum</taxon>
    </lineage>
</organism>
<dbReference type="Proteomes" id="UP000032900">
    <property type="component" value="Unassembled WGS sequence"/>
</dbReference>
<name>A0A0E9M2S6_9BACT</name>
<evidence type="ECO:0000313" key="1">
    <source>
        <dbReference type="EMBL" id="GAO31706.1"/>
    </source>
</evidence>
<dbReference type="STRING" id="1236989.JCM15548_14096"/>
<accession>A0A0E9M2S6</accession>
<evidence type="ECO:0000313" key="2">
    <source>
        <dbReference type="Proteomes" id="UP000032900"/>
    </source>
</evidence>
<reference evidence="1 2" key="1">
    <citation type="journal article" date="2015" name="Microbes Environ.">
        <title>Distribution and evolution of nitrogen fixation genes in the phylum bacteroidetes.</title>
        <authorList>
            <person name="Inoue J."/>
            <person name="Oshima K."/>
            <person name="Suda W."/>
            <person name="Sakamoto M."/>
            <person name="Iino T."/>
            <person name="Noda S."/>
            <person name="Hongoh Y."/>
            <person name="Hattori M."/>
            <person name="Ohkuma M."/>
        </authorList>
    </citation>
    <scope>NUCLEOTIDE SEQUENCE [LARGE SCALE GENOMIC DNA]</scope>
    <source>
        <strain evidence="1">JCM 15548</strain>
    </source>
</reference>
<dbReference type="Pfam" id="PF17963">
    <property type="entry name" value="Big_9"/>
    <property type="match status" value="2"/>
</dbReference>
<protein>
    <submittedName>
        <fullName evidence="1">Copper amine oxidase N-domain superfamily</fullName>
    </submittedName>
</protein>
<keyword evidence="2" id="KW-1185">Reference proteome</keyword>
<sequence length="299" mass="33670">MLQGSFKNLWVYGQEKVSANTPVVANDDFAGTFKMTPTEINVTKNDYGIGSGIRGIEITVPPIHGTAAITEHNTILYKPENYFIGSDSFVYRICNTSGYCGAAKVFVNVDDYDFVPVAHNDTVISYQIKNLTIDVLNNDEYLYDLPISIDIITNFNNSTATVDNDFRIVPNINRYSAEGDSLLYRVCDKEGDCDQAWLFLSLDQDVEQVFFIPEGFSPNGDGINDTFTIPDFQDVANMVIYIYDRTGVLLYEDQQFNNNWDGYANTGSYKGKRLESGAYYYLIQVDGIGDFKGFIYLSR</sequence>
<dbReference type="EMBL" id="BAZW01000058">
    <property type="protein sequence ID" value="GAO31706.1"/>
    <property type="molecule type" value="Genomic_DNA"/>
</dbReference>
<gene>
    <name evidence="1" type="ORF">JCM15548_14096</name>
</gene>
<dbReference type="Gene3D" id="2.60.40.3440">
    <property type="match status" value="1"/>
</dbReference>
<dbReference type="InterPro" id="IPR026341">
    <property type="entry name" value="T9SS_type_B"/>
</dbReference>
<comment type="caution">
    <text evidence="1">The sequence shown here is derived from an EMBL/GenBank/DDBJ whole genome shotgun (WGS) entry which is preliminary data.</text>
</comment>
<proteinExistence type="predicted"/>
<dbReference type="AlphaFoldDB" id="A0A0E9M2S6"/>
<dbReference type="Pfam" id="PF13585">
    <property type="entry name" value="CHU_C"/>
    <property type="match status" value="1"/>
</dbReference>
<dbReference type="NCBIfam" id="TIGR04131">
    <property type="entry name" value="Bac_Flav_CTERM"/>
    <property type="match status" value="1"/>
</dbReference>